<keyword evidence="5 6" id="KW-0472">Membrane</keyword>
<dbReference type="Pfam" id="PF02743">
    <property type="entry name" value="dCache_1"/>
    <property type="match status" value="1"/>
</dbReference>
<evidence type="ECO:0000256" key="3">
    <source>
        <dbReference type="ARBA" id="ARBA00022692"/>
    </source>
</evidence>
<keyword evidence="2" id="KW-1003">Cell membrane</keyword>
<keyword evidence="3 6" id="KW-0812">Transmembrane</keyword>
<evidence type="ECO:0000256" key="1">
    <source>
        <dbReference type="ARBA" id="ARBA00004651"/>
    </source>
</evidence>
<sequence>MLRINISKHMKKILLTTIVSILVSISSYLVMYFTTLNQYEKEISNKLYLIGKEQRDSIERLINEVKDEISFISNLSGIQEMNSEEIVRISSYLMATKDRYKNLVIMNKKGNVVYGYIEKPELIYESSSFEKAIATKNIVSNVKKASKEYNIEVFCPIYSRNNSPVGMIFVNMTMNEAVKILSSIKSDEGTESYIVNKEGVMLTESKSIPDAIGKVKVNLNALKLSVDYSETNTYEDYSGTRVFGRYFPIEGTELTLIIENDYIYSQMKQEKSKIIGQITVGLQGVFVFFIQVYCRKKFKLDEFEEDVFKASEEGDRG</sequence>
<evidence type="ECO:0000256" key="4">
    <source>
        <dbReference type="ARBA" id="ARBA00022989"/>
    </source>
</evidence>
<keyword evidence="4 6" id="KW-1133">Transmembrane helix</keyword>
<evidence type="ECO:0000313" key="9">
    <source>
        <dbReference type="Proteomes" id="UP000036756"/>
    </source>
</evidence>
<organism evidence="8 9">
    <name type="scientific">Clostridium cylindrosporum DSM 605</name>
    <dbReference type="NCBI Taxonomy" id="1121307"/>
    <lineage>
        <taxon>Bacteria</taxon>
        <taxon>Bacillati</taxon>
        <taxon>Bacillota</taxon>
        <taxon>Clostridia</taxon>
        <taxon>Eubacteriales</taxon>
        <taxon>Clostridiaceae</taxon>
        <taxon>Clostridium</taxon>
    </lineage>
</organism>
<dbReference type="STRING" id="1121307.CLCY_4c01450"/>
<comment type="caution">
    <text evidence="8">The sequence shown here is derived from an EMBL/GenBank/DDBJ whole genome shotgun (WGS) entry which is preliminary data.</text>
</comment>
<dbReference type="PATRIC" id="fig|1121307.3.peg.1800"/>
<proteinExistence type="predicted"/>
<dbReference type="CDD" id="cd18774">
    <property type="entry name" value="PDC2_HK_sensor"/>
    <property type="match status" value="1"/>
</dbReference>
<dbReference type="AlphaFoldDB" id="A0A0J8D8G8"/>
<accession>A0A0J8D8G8</accession>
<dbReference type="RefSeq" id="WP_048570265.1">
    <property type="nucleotide sequence ID" value="NZ_LFVU01000024.1"/>
</dbReference>
<feature type="transmembrane region" description="Helical" evidence="6">
    <location>
        <begin position="12"/>
        <end position="33"/>
    </location>
</feature>
<keyword evidence="9" id="KW-1185">Reference proteome</keyword>
<gene>
    <name evidence="8" type="ORF">CLCY_4c01450</name>
</gene>
<dbReference type="EMBL" id="LFVU01000024">
    <property type="protein sequence ID" value="KMT22172.1"/>
    <property type="molecule type" value="Genomic_DNA"/>
</dbReference>
<dbReference type="InterPro" id="IPR033479">
    <property type="entry name" value="dCache_1"/>
</dbReference>
<evidence type="ECO:0000313" key="8">
    <source>
        <dbReference type="EMBL" id="KMT22172.1"/>
    </source>
</evidence>
<feature type="domain" description="Cache" evidence="7">
    <location>
        <begin position="39"/>
        <end position="259"/>
    </location>
</feature>
<evidence type="ECO:0000256" key="6">
    <source>
        <dbReference type="SAM" id="Phobius"/>
    </source>
</evidence>
<comment type="subcellular location">
    <subcellularLocation>
        <location evidence="1">Cell membrane</location>
        <topology evidence="1">Multi-pass membrane protein</topology>
    </subcellularLocation>
</comment>
<evidence type="ECO:0000256" key="5">
    <source>
        <dbReference type="ARBA" id="ARBA00023136"/>
    </source>
</evidence>
<evidence type="ECO:0000256" key="2">
    <source>
        <dbReference type="ARBA" id="ARBA00022475"/>
    </source>
</evidence>
<dbReference type="Proteomes" id="UP000036756">
    <property type="component" value="Unassembled WGS sequence"/>
</dbReference>
<evidence type="ECO:0000259" key="7">
    <source>
        <dbReference type="Pfam" id="PF02743"/>
    </source>
</evidence>
<name>A0A0J8D8G8_CLOCY</name>
<reference evidence="8 9" key="1">
    <citation type="submission" date="2015-06" db="EMBL/GenBank/DDBJ databases">
        <title>Draft genome sequence of the purine-degrading Clostridium cylindrosporum HC-1 (DSM 605).</title>
        <authorList>
            <person name="Poehlein A."/>
            <person name="Schiel-Bengelsdorf B."/>
            <person name="Bengelsdorf F."/>
            <person name="Daniel R."/>
            <person name="Duerre P."/>
        </authorList>
    </citation>
    <scope>NUCLEOTIDE SEQUENCE [LARGE SCALE GENOMIC DNA]</scope>
    <source>
        <strain evidence="8 9">DSM 605</strain>
    </source>
</reference>
<protein>
    <recommendedName>
        <fullName evidence="7">Cache domain-containing protein</fullName>
    </recommendedName>
</protein>
<dbReference type="OrthoDB" id="1910798at2"/>
<dbReference type="GO" id="GO:0005886">
    <property type="term" value="C:plasma membrane"/>
    <property type="evidence" value="ECO:0007669"/>
    <property type="project" value="UniProtKB-SubCell"/>
</dbReference>
<dbReference type="Gene3D" id="3.30.450.20">
    <property type="entry name" value="PAS domain"/>
    <property type="match status" value="1"/>
</dbReference>